<reference evidence="1 2" key="2">
    <citation type="submission" date="2018-11" db="EMBL/GenBank/DDBJ databases">
        <authorList>
            <consortium name="Pathogen Informatics"/>
        </authorList>
    </citation>
    <scope>NUCLEOTIDE SEQUENCE [LARGE SCALE GENOMIC DNA]</scope>
</reference>
<keyword evidence="2" id="KW-1185">Reference proteome</keyword>
<sequence length="148" mass="17198">MNSQLMSLMSELEENLTATFDSDIPNSNGGNSLYDEIRYWQKRQESRRNNDTATQYCEAFAPLSEKLDLMEERSLDELTEFVEAAEDCIDALWRSVDPYPETRMKHLINSIGSINFVACASCIKRRSLASLKKFMRPEFRPQICVFFF</sequence>
<evidence type="ECO:0000313" key="3">
    <source>
        <dbReference type="WBParaSite" id="TCNE_0000505001-mRNA-1"/>
    </source>
</evidence>
<dbReference type="Proteomes" id="UP000050794">
    <property type="component" value="Unassembled WGS sequence"/>
</dbReference>
<proteinExistence type="predicted"/>
<evidence type="ECO:0000313" key="2">
    <source>
        <dbReference type="Proteomes" id="UP000050794"/>
    </source>
</evidence>
<organism evidence="2 3">
    <name type="scientific">Toxocara canis</name>
    <name type="common">Canine roundworm</name>
    <dbReference type="NCBI Taxonomy" id="6265"/>
    <lineage>
        <taxon>Eukaryota</taxon>
        <taxon>Metazoa</taxon>
        <taxon>Ecdysozoa</taxon>
        <taxon>Nematoda</taxon>
        <taxon>Chromadorea</taxon>
        <taxon>Rhabditida</taxon>
        <taxon>Spirurina</taxon>
        <taxon>Ascaridomorpha</taxon>
        <taxon>Ascaridoidea</taxon>
        <taxon>Toxocaridae</taxon>
        <taxon>Toxocara</taxon>
    </lineage>
</organism>
<accession>A0A183U980</accession>
<reference evidence="3" key="1">
    <citation type="submission" date="2016-06" db="UniProtKB">
        <authorList>
            <consortium name="WormBaseParasite"/>
        </authorList>
    </citation>
    <scope>IDENTIFICATION</scope>
</reference>
<dbReference type="EMBL" id="UYWY01010623">
    <property type="protein sequence ID" value="VDM33833.1"/>
    <property type="molecule type" value="Genomic_DNA"/>
</dbReference>
<protein>
    <submittedName>
        <fullName evidence="3">DUF1394 domain-containing protein</fullName>
    </submittedName>
</protein>
<dbReference type="AlphaFoldDB" id="A0A183U980"/>
<name>A0A183U980_TOXCA</name>
<evidence type="ECO:0000313" key="1">
    <source>
        <dbReference type="EMBL" id="VDM33833.1"/>
    </source>
</evidence>
<gene>
    <name evidence="1" type="ORF">TCNE_LOCUS5050</name>
</gene>
<dbReference type="WBParaSite" id="TCNE_0000505001-mRNA-1">
    <property type="protein sequence ID" value="TCNE_0000505001-mRNA-1"/>
    <property type="gene ID" value="TCNE_0000505001"/>
</dbReference>